<dbReference type="NCBIfam" id="TIGR01951">
    <property type="entry name" value="nusB"/>
    <property type="match status" value="1"/>
</dbReference>
<feature type="compositionally biased region" description="Basic and acidic residues" evidence="6">
    <location>
        <begin position="119"/>
        <end position="135"/>
    </location>
</feature>
<evidence type="ECO:0000313" key="8">
    <source>
        <dbReference type="EMBL" id="OGD79918.1"/>
    </source>
</evidence>
<name>A0A1F5FJT0_9BACT</name>
<evidence type="ECO:0000256" key="4">
    <source>
        <dbReference type="ARBA" id="ARBA00023015"/>
    </source>
</evidence>
<evidence type="ECO:0000256" key="6">
    <source>
        <dbReference type="SAM" id="MobiDB-lite"/>
    </source>
</evidence>
<dbReference type="PANTHER" id="PTHR11078">
    <property type="entry name" value="N UTILIZATION SUBSTANCE PROTEIN B-RELATED"/>
    <property type="match status" value="1"/>
</dbReference>
<evidence type="ECO:0000256" key="1">
    <source>
        <dbReference type="ARBA" id="ARBA00005952"/>
    </source>
</evidence>
<dbReference type="Pfam" id="PF01029">
    <property type="entry name" value="NusB"/>
    <property type="match status" value="1"/>
</dbReference>
<comment type="caution">
    <text evidence="8">The sequence shown here is derived from an EMBL/GenBank/DDBJ whole genome shotgun (WGS) entry which is preliminary data.</text>
</comment>
<keyword evidence="4" id="KW-0805">Transcription regulation</keyword>
<keyword evidence="5" id="KW-0804">Transcription</keyword>
<gene>
    <name evidence="8" type="ORF">A2368_02495</name>
</gene>
<feature type="domain" description="NusB/RsmB/TIM44" evidence="7">
    <location>
        <begin position="36"/>
        <end position="115"/>
    </location>
</feature>
<keyword evidence="2" id="KW-0889">Transcription antitermination</keyword>
<dbReference type="InterPro" id="IPR011605">
    <property type="entry name" value="NusB_fam"/>
</dbReference>
<dbReference type="InterPro" id="IPR006027">
    <property type="entry name" value="NusB_RsmB_TIM44"/>
</dbReference>
<dbReference type="InterPro" id="IPR035926">
    <property type="entry name" value="NusB-like_sf"/>
</dbReference>
<evidence type="ECO:0000313" key="9">
    <source>
        <dbReference type="Proteomes" id="UP000176682"/>
    </source>
</evidence>
<dbReference type="GO" id="GO:0031564">
    <property type="term" value="P:transcription antitermination"/>
    <property type="evidence" value="ECO:0007669"/>
    <property type="project" value="UniProtKB-KW"/>
</dbReference>
<evidence type="ECO:0000256" key="5">
    <source>
        <dbReference type="ARBA" id="ARBA00023163"/>
    </source>
</evidence>
<dbReference type="Proteomes" id="UP000176682">
    <property type="component" value="Unassembled WGS sequence"/>
</dbReference>
<dbReference type="SUPFAM" id="SSF48013">
    <property type="entry name" value="NusB-like"/>
    <property type="match status" value="1"/>
</dbReference>
<dbReference type="AlphaFoldDB" id="A0A1F5FJT0"/>
<evidence type="ECO:0000256" key="2">
    <source>
        <dbReference type="ARBA" id="ARBA00022814"/>
    </source>
</evidence>
<comment type="similarity">
    <text evidence="1">Belongs to the NusB family.</text>
</comment>
<dbReference type="Gene3D" id="1.10.940.10">
    <property type="entry name" value="NusB-like"/>
    <property type="match status" value="1"/>
</dbReference>
<keyword evidence="3" id="KW-0694">RNA-binding</keyword>
<protein>
    <submittedName>
        <fullName evidence="8">Transcription antitermination factor NusB</fullName>
    </submittedName>
</protein>
<dbReference type="EMBL" id="MFAM01000005">
    <property type="protein sequence ID" value="OGD79918.1"/>
    <property type="molecule type" value="Genomic_DNA"/>
</dbReference>
<sequence length="142" mass="16108">MKKHNDPRHLRRIKAVKSLFGYTFTQKLTRSSIRAQRVLNHLEQIDQIITACAPEWPLSQINRLDLSVLRQAVYEFLYKKKTPPKVIIDEAIEIAKRYGSASSGSFINGVLASALKQTGRDKDIELQSEKPKTDDVTASPTE</sequence>
<evidence type="ECO:0000259" key="7">
    <source>
        <dbReference type="Pfam" id="PF01029"/>
    </source>
</evidence>
<organism evidence="8 9">
    <name type="scientific">Candidatus Collierbacteria bacterium RIFOXYB1_FULL_49_13</name>
    <dbReference type="NCBI Taxonomy" id="1817728"/>
    <lineage>
        <taxon>Bacteria</taxon>
        <taxon>Candidatus Collieribacteriota</taxon>
    </lineage>
</organism>
<reference evidence="8 9" key="1">
    <citation type="journal article" date="2016" name="Nat. Commun.">
        <title>Thousands of microbial genomes shed light on interconnected biogeochemical processes in an aquifer system.</title>
        <authorList>
            <person name="Anantharaman K."/>
            <person name="Brown C.T."/>
            <person name="Hug L.A."/>
            <person name="Sharon I."/>
            <person name="Castelle C.J."/>
            <person name="Probst A.J."/>
            <person name="Thomas B.C."/>
            <person name="Singh A."/>
            <person name="Wilkins M.J."/>
            <person name="Karaoz U."/>
            <person name="Brodie E.L."/>
            <person name="Williams K.H."/>
            <person name="Hubbard S.S."/>
            <person name="Banfield J.F."/>
        </authorList>
    </citation>
    <scope>NUCLEOTIDE SEQUENCE [LARGE SCALE GENOMIC DNA]</scope>
</reference>
<accession>A0A1F5FJT0</accession>
<proteinExistence type="inferred from homology"/>
<evidence type="ECO:0000256" key="3">
    <source>
        <dbReference type="ARBA" id="ARBA00022884"/>
    </source>
</evidence>
<dbReference type="GO" id="GO:0006353">
    <property type="term" value="P:DNA-templated transcription termination"/>
    <property type="evidence" value="ECO:0007669"/>
    <property type="project" value="InterPro"/>
</dbReference>
<dbReference type="GO" id="GO:0005829">
    <property type="term" value="C:cytosol"/>
    <property type="evidence" value="ECO:0007669"/>
    <property type="project" value="TreeGrafter"/>
</dbReference>
<dbReference type="GO" id="GO:0003723">
    <property type="term" value="F:RNA binding"/>
    <property type="evidence" value="ECO:0007669"/>
    <property type="project" value="UniProtKB-KW"/>
</dbReference>
<dbReference type="PANTHER" id="PTHR11078:SF3">
    <property type="entry name" value="ANTITERMINATION NUSB DOMAIN-CONTAINING PROTEIN"/>
    <property type="match status" value="1"/>
</dbReference>
<feature type="region of interest" description="Disordered" evidence="6">
    <location>
        <begin position="119"/>
        <end position="142"/>
    </location>
</feature>